<proteinExistence type="predicted"/>
<dbReference type="PROSITE" id="PS00041">
    <property type="entry name" value="HTH_ARAC_FAMILY_1"/>
    <property type="match status" value="1"/>
</dbReference>
<accession>A0ABS1FAG6</accession>
<evidence type="ECO:0000259" key="4">
    <source>
        <dbReference type="PROSITE" id="PS01124"/>
    </source>
</evidence>
<evidence type="ECO:0000256" key="1">
    <source>
        <dbReference type="ARBA" id="ARBA00023015"/>
    </source>
</evidence>
<dbReference type="InterPro" id="IPR018060">
    <property type="entry name" value="HTH_AraC"/>
</dbReference>
<organism evidence="5 6">
    <name type="scientific">Azospirillum endophyticum</name>
    <dbReference type="NCBI Taxonomy" id="2800326"/>
    <lineage>
        <taxon>Bacteria</taxon>
        <taxon>Pseudomonadati</taxon>
        <taxon>Pseudomonadota</taxon>
        <taxon>Alphaproteobacteria</taxon>
        <taxon>Rhodospirillales</taxon>
        <taxon>Azospirillaceae</taxon>
        <taxon>Azospirillum</taxon>
    </lineage>
</organism>
<dbReference type="PROSITE" id="PS01124">
    <property type="entry name" value="HTH_ARAC_FAMILY_2"/>
    <property type="match status" value="1"/>
</dbReference>
<dbReference type="InterPro" id="IPR009057">
    <property type="entry name" value="Homeodomain-like_sf"/>
</dbReference>
<name>A0ABS1FAG6_9PROT</name>
<evidence type="ECO:0000256" key="3">
    <source>
        <dbReference type="ARBA" id="ARBA00023163"/>
    </source>
</evidence>
<reference evidence="6" key="1">
    <citation type="submission" date="2021-01" db="EMBL/GenBank/DDBJ databases">
        <title>Genome public.</title>
        <authorList>
            <person name="Liu C."/>
            <person name="Sun Q."/>
        </authorList>
    </citation>
    <scope>NUCLEOTIDE SEQUENCE [LARGE SCALE GENOMIC DNA]</scope>
    <source>
        <strain evidence="6">YIM B02556</strain>
    </source>
</reference>
<protein>
    <submittedName>
        <fullName evidence="5">Helix-turn-helix transcriptional regulator</fullName>
    </submittedName>
</protein>
<sequence length="292" mass="33409">MNTREAELLNLPYNIRSIVTRTQNWNGVRIDITKAHYAEGEILHPLGYEDKTRLSVNLDEVGGITEPRLSRTVPCPVEHKPRYMAFAPAGTALWGYASKLGFCYDATVMFDLEALEERLQHGVSRSRGQAPRLRYAEPRIWTLVNMLVAIPDGDSSYQLYGDSLTAAIFAIAFESRETHRRSGALAPWQLNRVVEYMTRRLPRQVELQELASLVNLSQWHFARAFKASTGMSPYQWQLDARLKEARHLLLTTDLTIEDIAIATGFSDHMHLIRRFRSKTGMPPAAWRRMHKS</sequence>
<dbReference type="RefSeq" id="WP_200196969.1">
    <property type="nucleotide sequence ID" value="NZ_JAENHM010000063.1"/>
</dbReference>
<evidence type="ECO:0000256" key="2">
    <source>
        <dbReference type="ARBA" id="ARBA00023125"/>
    </source>
</evidence>
<keyword evidence="1" id="KW-0805">Transcription regulation</keyword>
<dbReference type="Gene3D" id="1.10.10.60">
    <property type="entry name" value="Homeodomain-like"/>
    <property type="match status" value="2"/>
</dbReference>
<dbReference type="PANTHER" id="PTHR46796:SF14">
    <property type="entry name" value="TRANSCRIPTIONAL REGULATORY PROTEIN"/>
    <property type="match status" value="1"/>
</dbReference>
<feature type="domain" description="HTH araC/xylS-type" evidence="4">
    <location>
        <begin position="191"/>
        <end position="289"/>
    </location>
</feature>
<keyword evidence="3" id="KW-0804">Transcription</keyword>
<dbReference type="SUPFAM" id="SSF46689">
    <property type="entry name" value="Homeodomain-like"/>
    <property type="match status" value="2"/>
</dbReference>
<comment type="caution">
    <text evidence="5">The sequence shown here is derived from an EMBL/GenBank/DDBJ whole genome shotgun (WGS) entry which is preliminary data.</text>
</comment>
<dbReference type="Proteomes" id="UP000652760">
    <property type="component" value="Unassembled WGS sequence"/>
</dbReference>
<evidence type="ECO:0000313" key="6">
    <source>
        <dbReference type="Proteomes" id="UP000652760"/>
    </source>
</evidence>
<dbReference type="EMBL" id="JAENHM010000063">
    <property type="protein sequence ID" value="MBK1840415.1"/>
    <property type="molecule type" value="Genomic_DNA"/>
</dbReference>
<dbReference type="InterPro" id="IPR050204">
    <property type="entry name" value="AraC_XylS_family_regulators"/>
</dbReference>
<keyword evidence="6" id="KW-1185">Reference proteome</keyword>
<keyword evidence="2" id="KW-0238">DNA-binding</keyword>
<dbReference type="InterPro" id="IPR018062">
    <property type="entry name" value="HTH_AraC-typ_CS"/>
</dbReference>
<gene>
    <name evidence="5" type="ORF">JHL17_23715</name>
</gene>
<dbReference type="PANTHER" id="PTHR46796">
    <property type="entry name" value="HTH-TYPE TRANSCRIPTIONAL ACTIVATOR RHAS-RELATED"/>
    <property type="match status" value="1"/>
</dbReference>
<dbReference type="Pfam" id="PF12833">
    <property type="entry name" value="HTH_18"/>
    <property type="match status" value="1"/>
</dbReference>
<evidence type="ECO:0000313" key="5">
    <source>
        <dbReference type="EMBL" id="MBK1840415.1"/>
    </source>
</evidence>
<dbReference type="SMART" id="SM00342">
    <property type="entry name" value="HTH_ARAC"/>
    <property type="match status" value="1"/>
</dbReference>